<proteinExistence type="predicted"/>
<protein>
    <recommendedName>
        <fullName evidence="4">F-box domain-containing protein</fullName>
    </recommendedName>
</protein>
<sequence>MASFDDKSTLAATRARISQLDADMQKLQRVMHSLLAERKKCQQVLADYTYPILTLPSEITSEIFLYFLPPYPQRPSFWGYQSPSFLLRICRRWRDVALTTPALWSGVQLTIDPQRHVRQSRLLDMWLQRSRNCPLSIQLGYSEELMPSEDEEDEDEEGFVESLRSHAMRWQEMDISLPLDNLRKITGSMPLLRRLTIGVDRWDTETPLALFTDAPALKHVVLRSSFTPFIVALPWSQLTTLTLEGLFANEAVEMLRQTSMLQDLTVTIHNGQPPTYFSIPPLPLRSLKLHYYRPGADEYHQLFKALQLPMLQTLSVHEEFLGPNPVASLFALRPNGYPQEIQILGARTSRETYAAAFPLASLSVYVTPYVVI</sequence>
<name>A0AAD7BXK1_9AGAR</name>
<evidence type="ECO:0008006" key="4">
    <source>
        <dbReference type="Google" id="ProtNLM"/>
    </source>
</evidence>
<dbReference type="EMBL" id="JARKIF010000008">
    <property type="protein sequence ID" value="KAJ7633193.1"/>
    <property type="molecule type" value="Genomic_DNA"/>
</dbReference>
<comment type="caution">
    <text evidence="2">The sequence shown here is derived from an EMBL/GenBank/DDBJ whole genome shotgun (WGS) entry which is preliminary data.</text>
</comment>
<evidence type="ECO:0000256" key="1">
    <source>
        <dbReference type="SAM" id="Coils"/>
    </source>
</evidence>
<keyword evidence="3" id="KW-1185">Reference proteome</keyword>
<keyword evidence="1" id="KW-0175">Coiled coil</keyword>
<gene>
    <name evidence="2" type="ORF">FB45DRAFT_1003327</name>
</gene>
<reference evidence="2" key="1">
    <citation type="submission" date="2023-03" db="EMBL/GenBank/DDBJ databases">
        <title>Massive genome expansion in bonnet fungi (Mycena s.s.) driven by repeated elements and novel gene families across ecological guilds.</title>
        <authorList>
            <consortium name="Lawrence Berkeley National Laboratory"/>
            <person name="Harder C.B."/>
            <person name="Miyauchi S."/>
            <person name="Viragh M."/>
            <person name="Kuo A."/>
            <person name="Thoen E."/>
            <person name="Andreopoulos B."/>
            <person name="Lu D."/>
            <person name="Skrede I."/>
            <person name="Drula E."/>
            <person name="Henrissat B."/>
            <person name="Morin E."/>
            <person name="Kohler A."/>
            <person name="Barry K."/>
            <person name="LaButti K."/>
            <person name="Morin E."/>
            <person name="Salamov A."/>
            <person name="Lipzen A."/>
            <person name="Mereny Z."/>
            <person name="Hegedus B."/>
            <person name="Baldrian P."/>
            <person name="Stursova M."/>
            <person name="Weitz H."/>
            <person name="Taylor A."/>
            <person name="Grigoriev I.V."/>
            <person name="Nagy L.G."/>
            <person name="Martin F."/>
            <person name="Kauserud H."/>
        </authorList>
    </citation>
    <scope>NUCLEOTIDE SEQUENCE</scope>
    <source>
        <strain evidence="2">9284</strain>
    </source>
</reference>
<feature type="coiled-coil region" evidence="1">
    <location>
        <begin position="10"/>
        <end position="44"/>
    </location>
</feature>
<dbReference type="Proteomes" id="UP001221142">
    <property type="component" value="Unassembled WGS sequence"/>
</dbReference>
<evidence type="ECO:0000313" key="3">
    <source>
        <dbReference type="Proteomes" id="UP001221142"/>
    </source>
</evidence>
<dbReference type="AlphaFoldDB" id="A0AAD7BXK1"/>
<evidence type="ECO:0000313" key="2">
    <source>
        <dbReference type="EMBL" id="KAJ7633193.1"/>
    </source>
</evidence>
<accession>A0AAD7BXK1</accession>
<organism evidence="2 3">
    <name type="scientific">Roridomyces roridus</name>
    <dbReference type="NCBI Taxonomy" id="1738132"/>
    <lineage>
        <taxon>Eukaryota</taxon>
        <taxon>Fungi</taxon>
        <taxon>Dikarya</taxon>
        <taxon>Basidiomycota</taxon>
        <taxon>Agaricomycotina</taxon>
        <taxon>Agaricomycetes</taxon>
        <taxon>Agaricomycetidae</taxon>
        <taxon>Agaricales</taxon>
        <taxon>Marasmiineae</taxon>
        <taxon>Mycenaceae</taxon>
        <taxon>Roridomyces</taxon>
    </lineage>
</organism>